<dbReference type="Proteomes" id="UP001497600">
    <property type="component" value="Chromosome F"/>
</dbReference>
<keyword evidence="6" id="KW-1185">Reference proteome</keyword>
<accession>A0ABP0EHV8</accession>
<dbReference type="InterPro" id="IPR042171">
    <property type="entry name" value="Acyl-CoA_hotdog"/>
</dbReference>
<dbReference type="CDD" id="cd03444">
    <property type="entry name" value="Thioesterase_II_repeat1"/>
    <property type="match status" value="1"/>
</dbReference>
<dbReference type="PANTHER" id="PTHR11066:SF34">
    <property type="entry name" value="ACYL-COENZYME A THIOESTERASE 8"/>
    <property type="match status" value="1"/>
</dbReference>
<evidence type="ECO:0000259" key="4">
    <source>
        <dbReference type="Pfam" id="PF20789"/>
    </source>
</evidence>
<organism evidence="5 6">
    <name type="scientific">[Candida] anglica</name>
    <dbReference type="NCBI Taxonomy" id="148631"/>
    <lineage>
        <taxon>Eukaryota</taxon>
        <taxon>Fungi</taxon>
        <taxon>Dikarya</taxon>
        <taxon>Ascomycota</taxon>
        <taxon>Saccharomycotina</taxon>
        <taxon>Pichiomycetes</taxon>
        <taxon>Debaryomycetaceae</taxon>
        <taxon>Kurtzmaniella</taxon>
    </lineage>
</organism>
<evidence type="ECO:0000313" key="5">
    <source>
        <dbReference type="EMBL" id="CAK7912520.1"/>
    </source>
</evidence>
<feature type="domain" description="Acyl-CoA thioesterase-like C-terminal" evidence="4">
    <location>
        <begin position="177"/>
        <end position="318"/>
    </location>
</feature>
<dbReference type="SUPFAM" id="SSF54637">
    <property type="entry name" value="Thioesterase/thiol ester dehydrase-isomerase"/>
    <property type="match status" value="2"/>
</dbReference>
<evidence type="ECO:0000313" key="6">
    <source>
        <dbReference type="Proteomes" id="UP001497600"/>
    </source>
</evidence>
<evidence type="ECO:0000256" key="1">
    <source>
        <dbReference type="ARBA" id="ARBA00006538"/>
    </source>
</evidence>
<dbReference type="Pfam" id="PF20789">
    <property type="entry name" value="4HBT_3C"/>
    <property type="match status" value="1"/>
</dbReference>
<feature type="domain" description="Acyl-CoA thioesterase-like N-terminal HotDog" evidence="3">
    <location>
        <begin position="32"/>
        <end position="111"/>
    </location>
</feature>
<name>A0ABP0EHV8_9ASCO</name>
<dbReference type="InterPro" id="IPR003703">
    <property type="entry name" value="Acyl_CoA_thio"/>
</dbReference>
<dbReference type="CDD" id="cd03445">
    <property type="entry name" value="Thioesterase_II_repeat2"/>
    <property type="match status" value="1"/>
</dbReference>
<evidence type="ECO:0000259" key="3">
    <source>
        <dbReference type="Pfam" id="PF13622"/>
    </source>
</evidence>
<evidence type="ECO:0008006" key="7">
    <source>
        <dbReference type="Google" id="ProtNLM"/>
    </source>
</evidence>
<keyword evidence="2" id="KW-0378">Hydrolase</keyword>
<dbReference type="Gene3D" id="2.40.160.210">
    <property type="entry name" value="Acyl-CoA thioesterase, double hotdog domain"/>
    <property type="match status" value="1"/>
</dbReference>
<reference evidence="5 6" key="1">
    <citation type="submission" date="2024-01" db="EMBL/GenBank/DDBJ databases">
        <authorList>
            <consortium name="Genoscope - CEA"/>
            <person name="William W."/>
        </authorList>
    </citation>
    <scope>NUCLEOTIDE SEQUENCE [LARGE SCALE GENOMIC DNA]</scope>
    <source>
        <strain evidence="5 6">29B2s-10</strain>
    </source>
</reference>
<dbReference type="InterPro" id="IPR029069">
    <property type="entry name" value="HotDog_dom_sf"/>
</dbReference>
<evidence type="ECO:0000256" key="2">
    <source>
        <dbReference type="ARBA" id="ARBA00022801"/>
    </source>
</evidence>
<comment type="similarity">
    <text evidence="1">Belongs to the C/M/P thioester hydrolase family.</text>
</comment>
<dbReference type="InterPro" id="IPR049450">
    <property type="entry name" value="ACOT8-like_C"/>
</dbReference>
<gene>
    <name evidence="5" type="ORF">CAAN4_F07448</name>
</gene>
<dbReference type="PANTHER" id="PTHR11066">
    <property type="entry name" value="ACYL-COA THIOESTERASE"/>
    <property type="match status" value="1"/>
</dbReference>
<dbReference type="EMBL" id="OZ004258">
    <property type="protein sequence ID" value="CAK7912520.1"/>
    <property type="molecule type" value="Genomic_DNA"/>
</dbReference>
<dbReference type="InterPro" id="IPR049449">
    <property type="entry name" value="TesB_ACOT8-like_N"/>
</dbReference>
<sequence length="329" mass="37311">MATLTFEEAFRVVQVDESHYVGVHPLKLPLTGARGVYGGHVCAQTLLVALESAPGWVLHSLHSHFLGPANEKIVCQYEVTELQRGKNSLRSIIKVTQTTRDGTQKAVYTCMVSFVKKGINVQAIDGQRDPPNDIHYKYPDPDKLTVIHHTDFVKNAYGEELVDYRNCPEESLQTPSERWITLFSGIDQPESFSDPKFNYVGLGCISDSALLTTLARVLHLPWNPTEMFEEEEFDEGKDAKTLMGTSMNIIHLFHYHAMSLDHHIYFHCDKEEDSFDVVKQWLTFSYQMKTLRNGRTLVRGHFYNPNGTCVATIVQEGITLIHPDVAEKL</sequence>
<proteinExistence type="inferred from homology"/>
<dbReference type="Pfam" id="PF13622">
    <property type="entry name" value="4HBT_3"/>
    <property type="match status" value="1"/>
</dbReference>
<protein>
    <recommendedName>
        <fullName evidence="7">Acyl-CoA thioesterase II</fullName>
    </recommendedName>
</protein>